<reference evidence="5 6" key="1">
    <citation type="journal article" date="2015" name="Nature">
        <title>rRNA introns, odd ribosomes, and small enigmatic genomes across a large radiation of phyla.</title>
        <authorList>
            <person name="Brown C.T."/>
            <person name="Hug L.A."/>
            <person name="Thomas B.C."/>
            <person name="Sharon I."/>
            <person name="Castelle C.J."/>
            <person name="Singh A."/>
            <person name="Wilkins M.J."/>
            <person name="Williams K.H."/>
            <person name="Banfield J.F."/>
        </authorList>
    </citation>
    <scope>NUCLEOTIDE SEQUENCE [LARGE SCALE GENOMIC DNA]</scope>
</reference>
<dbReference type="InterPro" id="IPR015797">
    <property type="entry name" value="NUDIX_hydrolase-like_dom_sf"/>
</dbReference>
<comment type="caution">
    <text evidence="5">The sequence shown here is derived from an EMBL/GenBank/DDBJ whole genome shotgun (WGS) entry which is preliminary data.</text>
</comment>
<dbReference type="InterPro" id="IPR000086">
    <property type="entry name" value="NUDIX_hydrolase_dom"/>
</dbReference>
<gene>
    <name evidence="5" type="ORF">UW79_C0011G0017</name>
</gene>
<name>A0A0G1MMU4_9BACT</name>
<dbReference type="SUPFAM" id="SSF55811">
    <property type="entry name" value="Nudix"/>
    <property type="match status" value="1"/>
</dbReference>
<dbReference type="EMBL" id="LCJR01000011">
    <property type="protein sequence ID" value="KKT82107.1"/>
    <property type="molecule type" value="Genomic_DNA"/>
</dbReference>
<evidence type="ECO:0000313" key="5">
    <source>
        <dbReference type="EMBL" id="KKT82107.1"/>
    </source>
</evidence>
<dbReference type="PANTHER" id="PTHR43046">
    <property type="entry name" value="GDP-MANNOSE MANNOSYL HYDROLASE"/>
    <property type="match status" value="1"/>
</dbReference>
<dbReference type="PROSITE" id="PS51462">
    <property type="entry name" value="NUDIX"/>
    <property type="match status" value="1"/>
</dbReference>
<evidence type="ECO:0000259" key="4">
    <source>
        <dbReference type="PROSITE" id="PS51462"/>
    </source>
</evidence>
<dbReference type="Proteomes" id="UP000034032">
    <property type="component" value="Unassembled WGS sequence"/>
</dbReference>
<dbReference type="PANTHER" id="PTHR43046:SF12">
    <property type="entry name" value="GDP-MANNOSE MANNOSYL HYDROLASE"/>
    <property type="match status" value="1"/>
</dbReference>
<keyword evidence="3" id="KW-0460">Magnesium</keyword>
<dbReference type="Pfam" id="PF00293">
    <property type="entry name" value="NUDIX"/>
    <property type="match status" value="1"/>
</dbReference>
<proteinExistence type="predicted"/>
<comment type="cofactor">
    <cofactor evidence="1">
        <name>Mg(2+)</name>
        <dbReference type="ChEBI" id="CHEBI:18420"/>
    </cofactor>
</comment>
<protein>
    <submittedName>
        <fullName evidence="5">GDP-mannose mannosyl hydrolase wbdQ/wbhG</fullName>
    </submittedName>
</protein>
<evidence type="ECO:0000313" key="6">
    <source>
        <dbReference type="Proteomes" id="UP000034032"/>
    </source>
</evidence>
<keyword evidence="2 5" id="KW-0378">Hydrolase</keyword>
<dbReference type="Gene3D" id="3.90.79.10">
    <property type="entry name" value="Nucleoside Triphosphate Pyrophosphohydrolase"/>
    <property type="match status" value="1"/>
</dbReference>
<evidence type="ECO:0000256" key="3">
    <source>
        <dbReference type="ARBA" id="ARBA00022842"/>
    </source>
</evidence>
<dbReference type="AlphaFoldDB" id="A0A0G1MMU4"/>
<dbReference type="GO" id="GO:0016787">
    <property type="term" value="F:hydrolase activity"/>
    <property type="evidence" value="ECO:0007669"/>
    <property type="project" value="UniProtKB-KW"/>
</dbReference>
<accession>A0A0G1MMU4</accession>
<sequence>MISKASYKKIVETMPITCVEFILIHRRKFLLGKRANAPAKNKWWFPGGRILKNEKILNAVMRKIKEETGLSTSVITKIRFLTVNEVFFPDSAFKYPCHNINIIHAVTIKSAGNTRPDSQHSTIQWFSRIDKQWPKYVREVLASAGFK</sequence>
<organism evidence="5 6">
    <name type="scientific">Candidatus Yanofskybacteria bacterium GW2011_GWA2_44_9</name>
    <dbReference type="NCBI Taxonomy" id="1619025"/>
    <lineage>
        <taxon>Bacteria</taxon>
        <taxon>Candidatus Yanofskyibacteriota</taxon>
    </lineage>
</organism>
<evidence type="ECO:0000256" key="1">
    <source>
        <dbReference type="ARBA" id="ARBA00001946"/>
    </source>
</evidence>
<feature type="domain" description="Nudix hydrolase" evidence="4">
    <location>
        <begin position="14"/>
        <end position="147"/>
    </location>
</feature>
<evidence type="ECO:0000256" key="2">
    <source>
        <dbReference type="ARBA" id="ARBA00022801"/>
    </source>
</evidence>